<dbReference type="Gene3D" id="3.40.50.300">
    <property type="entry name" value="P-loop containing nucleotide triphosphate hydrolases"/>
    <property type="match status" value="1"/>
</dbReference>
<name>J4DQ97_THEOR</name>
<dbReference type="OMA" id="NTFGWIS"/>
<dbReference type="GO" id="GO:0005524">
    <property type="term" value="F:ATP binding"/>
    <property type="evidence" value="ECO:0007669"/>
    <property type="project" value="UniProtKB-KW"/>
</dbReference>
<keyword evidence="3" id="KW-0547">Nucleotide-binding</keyword>
<accession>J4DQ97</accession>
<sequence>MCTLNHHVNYQLDAKQVRGRLLSYGSQSNLKPADDSVSSPGESECFLLGLVAGEYLLFNKSFNLKVIQGCAEIGGHLYPVMDSYRRFSVTPWSPSERLLALCYKTKSKGRDPVKNVNELGEHCKECMGILNKLYGDTCCNFVYKYKSQRKLLMKRFGVSESELQVESDKYAEYVKYYESQMKQKFDTVLMLSTYTSCFGTVSVYDALDTVNPPRLMSDEIRKKCRTRICEKLLSLFISGSNPVLMLHGDKGSGKSTIVTYAINYLLNFVSEVCLLDVDVGQPLVSAPGLITLTFISQSITSSIHSLVRDIKPKISLLFGDIKLGNSLLVLRHVKTCLDMYEKNQRSFKTPLIINTFGWTTGIGGQVIEAIGSIAKVEIMLKLVNLPKINQMINVYTHEELKYHLNQLHLRDLRVKHPYEEYEVDTFPLFGKVVEDLGGKIPWDKSNKEYYVSSFQNYLNLLKSCNIDQMCTHNHFYHLLFKRESVSPTDMRWLRFCSYLNNSFADALHFPQLRHEEFFGKVETYNFTHNVKHADKFESPRQFQLNAAAYTFVVQSDVLPKTHAELVPMISGSMIGLCRGKAHEPFRSRISDQWHFVSYAYVHYLNPEDLTLLISYPRYKTEGQITNTNIVVMCLMYGFEPCPGKMFGLNSYPSNNTPKLEHLASQVGGIGMTSV</sequence>
<evidence type="ECO:0000259" key="6">
    <source>
        <dbReference type="Pfam" id="PF16575"/>
    </source>
</evidence>
<feature type="domain" description="Clp1 P-loop" evidence="6">
    <location>
        <begin position="248"/>
        <end position="392"/>
    </location>
</feature>
<dbReference type="VEuPathDB" id="PiroplasmaDB:TOT_040000450"/>
<dbReference type="RefSeq" id="XP_009692375.1">
    <property type="nucleotide sequence ID" value="XM_009694080.1"/>
</dbReference>
<dbReference type="PANTHER" id="PTHR12755">
    <property type="entry name" value="CLEAVAGE/POLYADENYLATION FACTOR IA SUBUNIT CLP1P"/>
    <property type="match status" value="1"/>
</dbReference>
<evidence type="ECO:0000256" key="4">
    <source>
        <dbReference type="ARBA" id="ARBA00022777"/>
    </source>
</evidence>
<dbReference type="GeneID" id="20716511"/>
<dbReference type="InterPro" id="IPR027417">
    <property type="entry name" value="P-loop_NTPase"/>
</dbReference>
<dbReference type="OrthoDB" id="371733at2759"/>
<proteinExistence type="inferred from homology"/>
<dbReference type="GO" id="GO:0005634">
    <property type="term" value="C:nucleus"/>
    <property type="evidence" value="ECO:0007669"/>
    <property type="project" value="TreeGrafter"/>
</dbReference>
<keyword evidence="5" id="KW-0067">ATP-binding</keyword>
<dbReference type="Proteomes" id="UP000003786">
    <property type="component" value="Chromosome 4"/>
</dbReference>
<evidence type="ECO:0000256" key="5">
    <source>
        <dbReference type="ARBA" id="ARBA00022840"/>
    </source>
</evidence>
<organism evidence="7 8">
    <name type="scientific">Theileria orientalis strain Shintoku</name>
    <dbReference type="NCBI Taxonomy" id="869250"/>
    <lineage>
        <taxon>Eukaryota</taxon>
        <taxon>Sar</taxon>
        <taxon>Alveolata</taxon>
        <taxon>Apicomplexa</taxon>
        <taxon>Aconoidasida</taxon>
        <taxon>Piroplasmida</taxon>
        <taxon>Theileriidae</taxon>
        <taxon>Theileria</taxon>
    </lineage>
</organism>
<keyword evidence="4" id="KW-0418">Kinase</keyword>
<gene>
    <name evidence="7" type="ORF">TOT_040000450</name>
</gene>
<evidence type="ECO:0000256" key="1">
    <source>
        <dbReference type="ARBA" id="ARBA00011003"/>
    </source>
</evidence>
<protein>
    <recommendedName>
        <fullName evidence="6">Clp1 P-loop domain-containing protein</fullName>
    </recommendedName>
</protein>
<comment type="similarity">
    <text evidence="1">Belongs to the Clp1 family. NOL9/GRC3 subfamily.</text>
</comment>
<dbReference type="InterPro" id="IPR045116">
    <property type="entry name" value="Clp1/Grc3"/>
</dbReference>
<evidence type="ECO:0000256" key="3">
    <source>
        <dbReference type="ARBA" id="ARBA00022741"/>
    </source>
</evidence>
<dbReference type="GO" id="GO:0051731">
    <property type="term" value="F:polynucleotide 5'-hydroxyl-kinase activity"/>
    <property type="evidence" value="ECO:0007669"/>
    <property type="project" value="InterPro"/>
</dbReference>
<dbReference type="AlphaFoldDB" id="J4DQ97"/>
<dbReference type="PANTHER" id="PTHR12755:SF3">
    <property type="entry name" value="POLYNUCLEOTIDE 5'-HYDROXYL-KINASE NOL9"/>
    <property type="match status" value="1"/>
</dbReference>
<dbReference type="Pfam" id="PF16575">
    <property type="entry name" value="CLP1_P"/>
    <property type="match status" value="1"/>
</dbReference>
<evidence type="ECO:0000313" key="7">
    <source>
        <dbReference type="EMBL" id="BAM42074.1"/>
    </source>
</evidence>
<dbReference type="eggNOG" id="KOG2750">
    <property type="taxonomic scope" value="Eukaryota"/>
</dbReference>
<evidence type="ECO:0000313" key="8">
    <source>
        <dbReference type="Proteomes" id="UP000003786"/>
    </source>
</evidence>
<dbReference type="SUPFAM" id="SSF52540">
    <property type="entry name" value="P-loop containing nucleoside triphosphate hydrolases"/>
    <property type="match status" value="1"/>
</dbReference>
<dbReference type="KEGG" id="tot:TOT_040000450"/>
<dbReference type="GO" id="GO:0000448">
    <property type="term" value="P:cleavage in ITS2 between 5.8S rRNA and LSU-rRNA of tricistronic rRNA transcript (SSU-rRNA, 5.8S rRNA, LSU-rRNA)"/>
    <property type="evidence" value="ECO:0007669"/>
    <property type="project" value="TreeGrafter"/>
</dbReference>
<dbReference type="EMBL" id="AP011949">
    <property type="protein sequence ID" value="BAM42074.1"/>
    <property type="molecule type" value="Genomic_DNA"/>
</dbReference>
<evidence type="ECO:0000256" key="2">
    <source>
        <dbReference type="ARBA" id="ARBA00022679"/>
    </source>
</evidence>
<keyword evidence="8" id="KW-1185">Reference proteome</keyword>
<reference evidence="7 8" key="1">
    <citation type="journal article" date="2012" name="MBio">
        <title>Comparative genome analysis of three eukaryotic parasites with differing abilities to transform leukocytes reveals key mediators of Theileria-induced leukocyte transformation.</title>
        <authorList>
            <person name="Hayashida K."/>
            <person name="Hara Y."/>
            <person name="Abe T."/>
            <person name="Yamasaki C."/>
            <person name="Toyoda A."/>
            <person name="Kosuge T."/>
            <person name="Suzuki Y."/>
            <person name="Sato Y."/>
            <person name="Kawashima S."/>
            <person name="Katayama T."/>
            <person name="Wakaguri H."/>
            <person name="Inoue N."/>
            <person name="Homma K."/>
            <person name="Tada-Umezaki M."/>
            <person name="Yagi Y."/>
            <person name="Fujii Y."/>
            <person name="Habara T."/>
            <person name="Kanehisa M."/>
            <person name="Watanabe H."/>
            <person name="Ito K."/>
            <person name="Gojobori T."/>
            <person name="Sugawara H."/>
            <person name="Imanishi T."/>
            <person name="Weir W."/>
            <person name="Gardner M."/>
            <person name="Pain A."/>
            <person name="Shiels B."/>
            <person name="Hattori M."/>
            <person name="Nene V."/>
            <person name="Sugimoto C."/>
        </authorList>
    </citation>
    <scope>NUCLEOTIDE SEQUENCE [LARGE SCALE GENOMIC DNA]</scope>
    <source>
        <strain evidence="7 8">Shintoku</strain>
    </source>
</reference>
<dbReference type="InterPro" id="IPR032319">
    <property type="entry name" value="CLP1_P"/>
</dbReference>
<keyword evidence="2" id="KW-0808">Transferase</keyword>
<dbReference type="STRING" id="869250.J4DQ97"/>